<reference evidence="1" key="1">
    <citation type="submission" date="2020-11" db="EMBL/GenBank/DDBJ databases">
        <authorList>
            <person name="Tran Van P."/>
        </authorList>
    </citation>
    <scope>NUCLEOTIDE SEQUENCE</scope>
</reference>
<name>A0A7R9B776_TIMSH</name>
<dbReference type="AlphaFoldDB" id="A0A7R9B776"/>
<sequence>MTGGSTGKSGLALFSGVKAEFYIEKLPPVHPTEIRTSISPSSPVELNTTSALANYATEAASLTHTSRRLRQCRLQPERCFPISATTLTSSSDVINSWLPRATGADSTLMSTLHGGYFKN</sequence>
<gene>
    <name evidence="1" type="ORF">TSIB3V08_LOCUS11728</name>
</gene>
<dbReference type="EMBL" id="OC010137">
    <property type="protein sequence ID" value="CAD7267723.1"/>
    <property type="molecule type" value="Genomic_DNA"/>
</dbReference>
<protein>
    <submittedName>
        <fullName evidence="1">Uncharacterized protein</fullName>
    </submittedName>
</protein>
<organism evidence="1">
    <name type="scientific">Timema shepardi</name>
    <name type="common">Walking stick</name>
    <dbReference type="NCBI Taxonomy" id="629360"/>
    <lineage>
        <taxon>Eukaryota</taxon>
        <taxon>Metazoa</taxon>
        <taxon>Ecdysozoa</taxon>
        <taxon>Arthropoda</taxon>
        <taxon>Hexapoda</taxon>
        <taxon>Insecta</taxon>
        <taxon>Pterygota</taxon>
        <taxon>Neoptera</taxon>
        <taxon>Polyneoptera</taxon>
        <taxon>Phasmatodea</taxon>
        <taxon>Timematodea</taxon>
        <taxon>Timematoidea</taxon>
        <taxon>Timematidae</taxon>
        <taxon>Timema</taxon>
    </lineage>
</organism>
<proteinExistence type="predicted"/>
<evidence type="ECO:0000313" key="1">
    <source>
        <dbReference type="EMBL" id="CAD7267723.1"/>
    </source>
</evidence>
<accession>A0A7R9B776</accession>